<evidence type="ECO:0000313" key="7">
    <source>
        <dbReference type="Proteomes" id="UP000000591"/>
    </source>
</evidence>
<dbReference type="eggNOG" id="KOG4472">
    <property type="taxonomic scope" value="Eukaryota"/>
</dbReference>
<dbReference type="GO" id="GO:0016020">
    <property type="term" value="C:membrane"/>
    <property type="evidence" value="ECO:0007669"/>
    <property type="project" value="UniProtKB-SubCell"/>
</dbReference>
<dbReference type="InParanoid" id="Q75A70"/>
<evidence type="ECO:0000256" key="5">
    <source>
        <dbReference type="ARBA" id="ARBA00022968"/>
    </source>
</evidence>
<dbReference type="GeneID" id="4620293"/>
<dbReference type="PIRSF" id="PIRSF018153">
    <property type="entry name" value="Glyco_trans_15"/>
    <property type="match status" value="1"/>
</dbReference>
<dbReference type="Proteomes" id="UP000000591">
    <property type="component" value="Chromosome IV"/>
</dbReference>
<dbReference type="GO" id="GO:0005794">
    <property type="term" value="C:Golgi apparatus"/>
    <property type="evidence" value="ECO:0000318"/>
    <property type="project" value="GO_Central"/>
</dbReference>
<dbReference type="EMBL" id="AE016817">
    <property type="protein sequence ID" value="AAS51968.1"/>
    <property type="molecule type" value="Genomic_DNA"/>
</dbReference>
<evidence type="ECO:0000256" key="4">
    <source>
        <dbReference type="ARBA" id="ARBA00022679"/>
    </source>
</evidence>
<evidence type="ECO:0000256" key="3">
    <source>
        <dbReference type="ARBA" id="ARBA00022676"/>
    </source>
</evidence>
<dbReference type="GO" id="GO:0000026">
    <property type="term" value="F:alpha-1,2-mannosyltransferase activity"/>
    <property type="evidence" value="ECO:0000318"/>
    <property type="project" value="GO_Central"/>
</dbReference>
<comment type="subcellular location">
    <subcellularLocation>
        <location evidence="1">Membrane</location>
        <topology evidence="1">Single-pass type II membrane protein</topology>
    </subcellularLocation>
</comment>
<dbReference type="InterPro" id="IPR002685">
    <property type="entry name" value="Glyco_trans_15"/>
</dbReference>
<dbReference type="HOGENOM" id="CLU_024327_4_1_1"/>
<evidence type="ECO:0000313" key="6">
    <source>
        <dbReference type="EMBL" id="AAS51968.1"/>
    </source>
</evidence>
<evidence type="ECO:0000256" key="2">
    <source>
        <dbReference type="ARBA" id="ARBA00007677"/>
    </source>
</evidence>
<keyword evidence="7" id="KW-1185">Reference proteome</keyword>
<gene>
    <name evidence="6" type="ORF">AGOS_ADR048W</name>
</gene>
<organism evidence="6 7">
    <name type="scientific">Eremothecium gossypii (strain ATCC 10895 / CBS 109.51 / FGSC 9923 / NRRL Y-1056)</name>
    <name type="common">Yeast</name>
    <name type="synonym">Ashbya gossypii</name>
    <dbReference type="NCBI Taxonomy" id="284811"/>
    <lineage>
        <taxon>Eukaryota</taxon>
        <taxon>Fungi</taxon>
        <taxon>Dikarya</taxon>
        <taxon>Ascomycota</taxon>
        <taxon>Saccharomycotina</taxon>
        <taxon>Saccharomycetes</taxon>
        <taxon>Saccharomycetales</taxon>
        <taxon>Saccharomycetaceae</taxon>
        <taxon>Eremothecium</taxon>
    </lineage>
</organism>
<dbReference type="InterPro" id="IPR029044">
    <property type="entry name" value="Nucleotide-diphossugar_trans"/>
</dbReference>
<sequence length="420" mass="48259">MQPGFGEPALRHHCRRSALAVTMYKNTRKRLMPKSAVLVRRYERQIKTVFVAFLAALMIMFLAREPYLGIGSGTRSDAKLQPAAAERLQGVRVLEDAGEPVRAAFVVLAREEDLWSLVTSIRHVEDRFNARYHYDWVFVGATPLSEKFQTVTRSLVSGRARFCVAQAAAREYPPAVEKERAGKATTALAESGVSIEQVLLWRFHAGYLALLPEMQEYEYYWYVEPDIELYCDINYDIFRFMKAHRKQFGFILATEDPSDYSALWTEATAFAKQRADLLAHDNLRNFVSNDGDTFNGCVFRAGFQVSSLDFWRSDAFRAFFEALDASGGFFYNLWTDVAVQTLAVALLMDRRDVHFFDSIGLYHREMRSCPFEQTIRRQNKCICNPEQDLTWETGYVCTRRFMQARGLQLPKGIRRAARAV</sequence>
<dbReference type="CAZy" id="GT15">
    <property type="family name" value="Glycosyltransferase Family 15"/>
</dbReference>
<proteinExistence type="inferred from homology"/>
<reference evidence="6 7" key="1">
    <citation type="journal article" date="2004" name="Science">
        <title>The Ashbya gossypii genome as a tool for mapping the ancient Saccharomyces cerevisiae genome.</title>
        <authorList>
            <person name="Dietrich F.S."/>
            <person name="Voegeli S."/>
            <person name="Brachat S."/>
            <person name="Lerch A."/>
            <person name="Gates K."/>
            <person name="Steiner S."/>
            <person name="Mohr C."/>
            <person name="Pohlmann R."/>
            <person name="Luedi P."/>
            <person name="Choi S."/>
            <person name="Wing R.A."/>
            <person name="Flavier A."/>
            <person name="Gaffney T.D."/>
            <person name="Philippsen P."/>
        </authorList>
    </citation>
    <scope>NUCLEOTIDE SEQUENCE [LARGE SCALE GENOMIC DNA]</scope>
    <source>
        <strain evidence="7">ATCC 10895 / CBS 109.51 / FGSC 9923 / NRRL Y-1056</strain>
    </source>
</reference>
<dbReference type="KEGG" id="ago:AGOS_ADR048W"/>
<accession>Q75A70</accession>
<dbReference type="OrthoDB" id="439943at2759"/>
<evidence type="ECO:0000256" key="1">
    <source>
        <dbReference type="ARBA" id="ARBA00004606"/>
    </source>
</evidence>
<dbReference type="SUPFAM" id="SSF53448">
    <property type="entry name" value="Nucleotide-diphospho-sugar transferases"/>
    <property type="match status" value="1"/>
</dbReference>
<dbReference type="Gene3D" id="3.90.550.10">
    <property type="entry name" value="Spore Coat Polysaccharide Biosynthesis Protein SpsA, Chain A"/>
    <property type="match status" value="1"/>
</dbReference>
<name>Q75A70_EREGS</name>
<protein>
    <submittedName>
        <fullName evidence="6">ADR048Wp</fullName>
    </submittedName>
</protein>
<dbReference type="GO" id="GO:0006493">
    <property type="term" value="P:protein O-linked glycosylation"/>
    <property type="evidence" value="ECO:0000318"/>
    <property type="project" value="GO_Central"/>
</dbReference>
<dbReference type="AlphaFoldDB" id="Q75A70"/>
<keyword evidence="3" id="KW-0328">Glycosyltransferase</keyword>
<dbReference type="Pfam" id="PF01793">
    <property type="entry name" value="Glyco_transf_15"/>
    <property type="match status" value="1"/>
</dbReference>
<dbReference type="FunFam" id="3.90.550.10:FF:000051">
    <property type="entry name" value="Alpha-1,2-mannosyltransferase (Ktr4)"/>
    <property type="match status" value="1"/>
</dbReference>
<keyword evidence="4" id="KW-0808">Transferase</keyword>
<dbReference type="PANTHER" id="PTHR31121:SF11">
    <property type="entry name" value="MANNOSYLTRANSFERASE KTR3-RELATED"/>
    <property type="match status" value="1"/>
</dbReference>
<dbReference type="GO" id="GO:0000032">
    <property type="term" value="P:cell wall mannoprotein biosynthetic process"/>
    <property type="evidence" value="ECO:0000318"/>
    <property type="project" value="GO_Central"/>
</dbReference>
<keyword evidence="5" id="KW-0812">Transmembrane</keyword>
<keyword evidence="5" id="KW-0735">Signal-anchor</keyword>
<comment type="similarity">
    <text evidence="2">Belongs to the glycosyltransferase 15 family.</text>
</comment>
<dbReference type="STRING" id="284811.Q75A70"/>
<dbReference type="RefSeq" id="NP_984144.1">
    <property type="nucleotide sequence ID" value="NM_209497.1"/>
</dbReference>
<reference evidence="7" key="2">
    <citation type="journal article" date="2013" name="G3 (Bethesda)">
        <title>Genomes of Ashbya fungi isolated from insects reveal four mating-type loci, numerous translocations, lack of transposons, and distinct gene duplications.</title>
        <authorList>
            <person name="Dietrich F.S."/>
            <person name="Voegeli S."/>
            <person name="Kuo S."/>
            <person name="Philippsen P."/>
        </authorList>
    </citation>
    <scope>GENOME REANNOTATION</scope>
    <source>
        <strain evidence="7">ATCC 10895 / CBS 109.51 / FGSC 9923 / NRRL Y-1056</strain>
    </source>
</reference>
<dbReference type="PANTHER" id="PTHR31121">
    <property type="entry name" value="ALPHA-1,2 MANNOSYLTRANSFERASE KTR1"/>
    <property type="match status" value="1"/>
</dbReference>
<dbReference type="GO" id="GO:0006487">
    <property type="term" value="P:protein N-linked glycosylation"/>
    <property type="evidence" value="ECO:0000318"/>
    <property type="project" value="GO_Central"/>
</dbReference>